<proteinExistence type="predicted"/>
<dbReference type="GO" id="GO:0070072">
    <property type="term" value="P:vacuolar proton-transporting V-type ATPase complex assembly"/>
    <property type="evidence" value="ECO:0007669"/>
    <property type="project" value="InterPro"/>
</dbReference>
<dbReference type="AlphaFoldDB" id="A0A915LT75"/>
<evidence type="ECO:0000256" key="5">
    <source>
        <dbReference type="ARBA" id="ARBA00023329"/>
    </source>
</evidence>
<protein>
    <submittedName>
        <fullName evidence="8">Energy transducer TonB</fullName>
    </submittedName>
</protein>
<dbReference type="WBParaSite" id="scaffold18553_cov197.g18954">
    <property type="protein sequence ID" value="scaffold18553_cov197.g18954"/>
    <property type="gene ID" value="scaffold18553_cov197.g18954"/>
</dbReference>
<evidence type="ECO:0000256" key="2">
    <source>
        <dbReference type="ARBA" id="ARBA00022824"/>
    </source>
</evidence>
<sequence length="67" mass="7668">MSASEVIPNLRNPVVQKRMKRYFGMQSRDSMLYSAIAAVLMVHVVLGLWIHAAWDEGKESAEFEKED</sequence>
<dbReference type="GO" id="GO:0031410">
    <property type="term" value="C:cytoplasmic vesicle"/>
    <property type="evidence" value="ECO:0007669"/>
    <property type="project" value="UniProtKB-KW"/>
</dbReference>
<evidence type="ECO:0000256" key="4">
    <source>
        <dbReference type="ARBA" id="ARBA00023136"/>
    </source>
</evidence>
<name>A0A915LT75_MELJA</name>
<keyword evidence="3 6" id="KW-1133">Transmembrane helix</keyword>
<keyword evidence="2" id="KW-0256">Endoplasmic reticulum</keyword>
<evidence type="ECO:0000313" key="7">
    <source>
        <dbReference type="Proteomes" id="UP000887561"/>
    </source>
</evidence>
<organism evidence="7 8">
    <name type="scientific">Meloidogyne javanica</name>
    <name type="common">Root-knot nematode worm</name>
    <dbReference type="NCBI Taxonomy" id="6303"/>
    <lineage>
        <taxon>Eukaryota</taxon>
        <taxon>Metazoa</taxon>
        <taxon>Ecdysozoa</taxon>
        <taxon>Nematoda</taxon>
        <taxon>Chromadorea</taxon>
        <taxon>Rhabditida</taxon>
        <taxon>Tylenchina</taxon>
        <taxon>Tylenchomorpha</taxon>
        <taxon>Tylenchoidea</taxon>
        <taxon>Meloidogynidae</taxon>
        <taxon>Meloidogyninae</taxon>
        <taxon>Meloidogyne</taxon>
        <taxon>Meloidogyne incognita group</taxon>
    </lineage>
</organism>
<evidence type="ECO:0000256" key="1">
    <source>
        <dbReference type="ARBA" id="ARBA00022692"/>
    </source>
</evidence>
<reference evidence="8" key="1">
    <citation type="submission" date="2022-11" db="UniProtKB">
        <authorList>
            <consortium name="WormBaseParasite"/>
        </authorList>
    </citation>
    <scope>IDENTIFICATION</scope>
</reference>
<keyword evidence="5" id="KW-0968">Cytoplasmic vesicle</keyword>
<keyword evidence="4 6" id="KW-0472">Membrane</keyword>
<dbReference type="Pfam" id="PF09446">
    <property type="entry name" value="VMA21"/>
    <property type="match status" value="1"/>
</dbReference>
<dbReference type="Proteomes" id="UP000887561">
    <property type="component" value="Unplaced"/>
</dbReference>
<evidence type="ECO:0000256" key="3">
    <source>
        <dbReference type="ARBA" id="ARBA00022989"/>
    </source>
</evidence>
<feature type="transmembrane region" description="Helical" evidence="6">
    <location>
        <begin position="30"/>
        <end position="50"/>
    </location>
</feature>
<keyword evidence="1 6" id="KW-0812">Transmembrane</keyword>
<accession>A0A915LT75</accession>
<evidence type="ECO:0000256" key="6">
    <source>
        <dbReference type="SAM" id="Phobius"/>
    </source>
</evidence>
<keyword evidence="7" id="KW-1185">Reference proteome</keyword>
<dbReference type="InterPro" id="IPR019013">
    <property type="entry name" value="Vma21"/>
</dbReference>
<evidence type="ECO:0000313" key="8">
    <source>
        <dbReference type="WBParaSite" id="scaffold18553_cov197.g18954"/>
    </source>
</evidence>